<organism evidence="2 3">
    <name type="scientific">Bifidobacterium subtile</name>
    <dbReference type="NCBI Taxonomy" id="77635"/>
    <lineage>
        <taxon>Bacteria</taxon>
        <taxon>Bacillati</taxon>
        <taxon>Actinomycetota</taxon>
        <taxon>Actinomycetes</taxon>
        <taxon>Bifidobacteriales</taxon>
        <taxon>Bifidobacteriaceae</taxon>
        <taxon>Bifidobacterium</taxon>
    </lineage>
</organism>
<accession>A0A087DZ22</accession>
<dbReference type="EMBL" id="JGZR01000014">
    <property type="protein sequence ID" value="KFJ00773.1"/>
    <property type="molecule type" value="Genomic_DNA"/>
</dbReference>
<keyword evidence="3" id="KW-1185">Reference proteome</keyword>
<reference evidence="2 3" key="1">
    <citation type="submission" date="2014-03" db="EMBL/GenBank/DDBJ databases">
        <title>Genomics of Bifidobacteria.</title>
        <authorList>
            <person name="Ventura M."/>
            <person name="Milani C."/>
            <person name="Lugli G.A."/>
        </authorList>
    </citation>
    <scope>NUCLEOTIDE SEQUENCE [LARGE SCALE GENOMIC DNA]</scope>
    <source>
        <strain evidence="2 3">LMG 11597</strain>
    </source>
</reference>
<sequence>MGISQILGATIGPYKTQPLKQHASIQRGYRTHRHEFDSLQNNQRTCFILGTANYGNLGDLAIAEAQYNFIKDNFDGNVVEIPTGKLWEYKRCIQEFADPQRDVICLQGGGNMGDLYSIYEYERCFVMRMFPNMKIIVMPQTISYSNPQSKLARYAQSTYKNHPNLHLFAREKVSFAAMRQYFPEASVALVPDIVLSFNVNTLLDKTPTERAGAVIVLRDDVEKNLNADERGFIDKAIRNVISAPISTTDTVIDTDHEIGITERRGLLSKKLQQFRNAQIIITDRLHGMVFAALTGTPAIVFNNNNHKVRGVYEWIQDLPYITFIQSTKEFPDALKQLTNYDYSKNVYPLKDIYVKFAPPSEDSTGITDI</sequence>
<feature type="domain" description="Polysaccharide pyruvyl transferase" evidence="1">
    <location>
        <begin position="56"/>
        <end position="305"/>
    </location>
</feature>
<evidence type="ECO:0000313" key="3">
    <source>
        <dbReference type="Proteomes" id="UP000029055"/>
    </source>
</evidence>
<evidence type="ECO:0000313" key="2">
    <source>
        <dbReference type="EMBL" id="KFJ00773.1"/>
    </source>
</evidence>
<dbReference type="Pfam" id="PF04230">
    <property type="entry name" value="PS_pyruv_trans"/>
    <property type="match status" value="1"/>
</dbReference>
<gene>
    <name evidence="2" type="ORF">BISU_2437</name>
</gene>
<comment type="caution">
    <text evidence="2">The sequence shown here is derived from an EMBL/GenBank/DDBJ whole genome shotgun (WGS) entry which is preliminary data.</text>
</comment>
<dbReference type="InterPro" id="IPR007345">
    <property type="entry name" value="Polysacch_pyruvyl_Trfase"/>
</dbReference>
<dbReference type="RefSeq" id="WP_024464703.1">
    <property type="nucleotide sequence ID" value="NZ_CP062939.1"/>
</dbReference>
<evidence type="ECO:0000259" key="1">
    <source>
        <dbReference type="Pfam" id="PF04230"/>
    </source>
</evidence>
<name>A0A087DZ22_9BIFI</name>
<dbReference type="OrthoDB" id="5242601at2"/>
<dbReference type="eggNOG" id="COG5039">
    <property type="taxonomic scope" value="Bacteria"/>
</dbReference>
<proteinExistence type="predicted"/>
<dbReference type="AlphaFoldDB" id="A0A087DZ22"/>
<protein>
    <submittedName>
        <fullName evidence="2">Putative general stress protein 30</fullName>
    </submittedName>
</protein>
<dbReference type="Proteomes" id="UP000029055">
    <property type="component" value="Unassembled WGS sequence"/>
</dbReference>
<dbReference type="STRING" id="77635.BISU_2437"/>